<feature type="transmembrane region" description="Helical" evidence="1">
    <location>
        <begin position="93"/>
        <end position="112"/>
    </location>
</feature>
<evidence type="ECO:0000313" key="4">
    <source>
        <dbReference type="Proteomes" id="UP000291286"/>
    </source>
</evidence>
<sequence length="206" mass="23387">MRDGERLGKVTEWHDARGYGFIQPVDGPKLFFHIRDYQQQGRRPEVGEWLRYTQGQGRDGQPAAKRVRRVVPPSASARQRAAANAPQAWHGGWPGWCMLVAYGLVLAWLAWSHRVPDWGVIGVLAMSGVTWTAYALDKRAAGSNAWRTPEQTLHLLELLGGWPGALIAQRSLRHKNRKRSYQIAFWSLVAMHCAVLALLVYWRPWA</sequence>
<dbReference type="Gene3D" id="2.40.50.140">
    <property type="entry name" value="Nucleic acid-binding proteins"/>
    <property type="match status" value="1"/>
</dbReference>
<reference evidence="3 4" key="1">
    <citation type="submission" date="2019-02" db="EMBL/GenBank/DDBJ databases">
        <title>WGS of Pseudoxanthomonas species novum from clinical isolates.</title>
        <authorList>
            <person name="Bernier A.-M."/>
            <person name="Bernard K."/>
            <person name="Vachon A."/>
        </authorList>
    </citation>
    <scope>NUCLEOTIDE SEQUENCE [LARGE SCALE GENOMIC DNA]</scope>
    <source>
        <strain evidence="3 4">NML171202</strain>
    </source>
</reference>
<organism evidence="3 4">
    <name type="scientific">Pseudoxanthomonas winnipegensis</name>
    <dbReference type="NCBI Taxonomy" id="2480810"/>
    <lineage>
        <taxon>Bacteria</taxon>
        <taxon>Pseudomonadati</taxon>
        <taxon>Pseudomonadota</taxon>
        <taxon>Gammaproteobacteria</taxon>
        <taxon>Lysobacterales</taxon>
        <taxon>Lysobacteraceae</taxon>
        <taxon>Pseudoxanthomonas</taxon>
    </lineage>
</organism>
<feature type="transmembrane region" description="Helical" evidence="1">
    <location>
        <begin position="118"/>
        <end position="136"/>
    </location>
</feature>
<feature type="domain" description="CSD" evidence="2">
    <location>
        <begin position="5"/>
        <end position="69"/>
    </location>
</feature>
<keyword evidence="1" id="KW-0812">Transmembrane</keyword>
<dbReference type="Proteomes" id="UP000291286">
    <property type="component" value="Unassembled WGS sequence"/>
</dbReference>
<dbReference type="SUPFAM" id="SSF50249">
    <property type="entry name" value="Nucleic acid-binding proteins"/>
    <property type="match status" value="1"/>
</dbReference>
<name>A0A4Q8L9M7_9GAMM</name>
<dbReference type="InterPro" id="IPR002059">
    <property type="entry name" value="CSP_DNA-bd"/>
</dbReference>
<dbReference type="Pfam" id="PF06961">
    <property type="entry name" value="DUF1294"/>
    <property type="match status" value="1"/>
</dbReference>
<evidence type="ECO:0000256" key="1">
    <source>
        <dbReference type="SAM" id="Phobius"/>
    </source>
</evidence>
<feature type="transmembrane region" description="Helical" evidence="1">
    <location>
        <begin position="183"/>
        <end position="202"/>
    </location>
</feature>
<keyword evidence="1" id="KW-0472">Membrane</keyword>
<keyword evidence="1" id="KW-1133">Transmembrane helix</keyword>
<proteinExistence type="predicted"/>
<comment type="caution">
    <text evidence="3">The sequence shown here is derived from an EMBL/GenBank/DDBJ whole genome shotgun (WGS) entry which is preliminary data.</text>
</comment>
<gene>
    <name evidence="3" type="ORF">EA661_17220</name>
</gene>
<dbReference type="InterPro" id="IPR010718">
    <property type="entry name" value="DUF1294"/>
</dbReference>
<dbReference type="EMBL" id="SHMB01000009">
    <property type="protein sequence ID" value="TAA25222.1"/>
    <property type="molecule type" value="Genomic_DNA"/>
</dbReference>
<dbReference type="PROSITE" id="PS51857">
    <property type="entry name" value="CSD_2"/>
    <property type="match status" value="1"/>
</dbReference>
<dbReference type="GO" id="GO:0003676">
    <property type="term" value="F:nucleic acid binding"/>
    <property type="evidence" value="ECO:0007669"/>
    <property type="project" value="InterPro"/>
</dbReference>
<dbReference type="AlphaFoldDB" id="A0A4Q8L9M7"/>
<protein>
    <submittedName>
        <fullName evidence="3">DUF1294 domain-containing protein</fullName>
    </submittedName>
</protein>
<evidence type="ECO:0000259" key="2">
    <source>
        <dbReference type="PROSITE" id="PS51857"/>
    </source>
</evidence>
<dbReference type="Pfam" id="PF00313">
    <property type="entry name" value="CSD"/>
    <property type="match status" value="1"/>
</dbReference>
<evidence type="ECO:0000313" key="3">
    <source>
        <dbReference type="EMBL" id="TAA25222.1"/>
    </source>
</evidence>
<dbReference type="InterPro" id="IPR012340">
    <property type="entry name" value="NA-bd_OB-fold"/>
</dbReference>
<dbReference type="RefSeq" id="WP_130521012.1">
    <property type="nucleotide sequence ID" value="NZ_SHMA01000009.1"/>
</dbReference>
<accession>A0A4Q8L9M7</accession>